<name>A0A0E9XI61_ANGAN</name>
<dbReference type="EMBL" id="GBXM01007209">
    <property type="protein sequence ID" value="JAI01369.1"/>
    <property type="molecule type" value="Transcribed_RNA"/>
</dbReference>
<organism evidence="1">
    <name type="scientific">Anguilla anguilla</name>
    <name type="common">European freshwater eel</name>
    <name type="synonym">Muraena anguilla</name>
    <dbReference type="NCBI Taxonomy" id="7936"/>
    <lineage>
        <taxon>Eukaryota</taxon>
        <taxon>Metazoa</taxon>
        <taxon>Chordata</taxon>
        <taxon>Craniata</taxon>
        <taxon>Vertebrata</taxon>
        <taxon>Euteleostomi</taxon>
        <taxon>Actinopterygii</taxon>
        <taxon>Neopterygii</taxon>
        <taxon>Teleostei</taxon>
        <taxon>Anguilliformes</taxon>
        <taxon>Anguillidae</taxon>
        <taxon>Anguilla</taxon>
    </lineage>
</organism>
<dbReference type="AlphaFoldDB" id="A0A0E9XI61"/>
<sequence>MQLYKNKLQALFLSRYIYKNDINYCKKPLLSPIYS</sequence>
<evidence type="ECO:0000313" key="1">
    <source>
        <dbReference type="EMBL" id="JAI01369.1"/>
    </source>
</evidence>
<accession>A0A0E9XI61</accession>
<protein>
    <submittedName>
        <fullName evidence="1">Uncharacterized protein</fullName>
    </submittedName>
</protein>
<reference evidence="1" key="2">
    <citation type="journal article" date="2015" name="Fish Shellfish Immunol.">
        <title>Early steps in the European eel (Anguilla anguilla)-Vibrio vulnificus interaction in the gills: Role of the RtxA13 toxin.</title>
        <authorList>
            <person name="Callol A."/>
            <person name="Pajuelo D."/>
            <person name="Ebbesson L."/>
            <person name="Teles M."/>
            <person name="MacKenzie S."/>
            <person name="Amaro C."/>
        </authorList>
    </citation>
    <scope>NUCLEOTIDE SEQUENCE</scope>
</reference>
<proteinExistence type="predicted"/>
<reference evidence="1" key="1">
    <citation type="submission" date="2014-11" db="EMBL/GenBank/DDBJ databases">
        <authorList>
            <person name="Amaro Gonzalez C."/>
        </authorList>
    </citation>
    <scope>NUCLEOTIDE SEQUENCE</scope>
</reference>